<dbReference type="RefSeq" id="WP_162656430.1">
    <property type="nucleotide sequence ID" value="NZ_LR593887.1"/>
</dbReference>
<keyword evidence="2" id="KW-1185">Reference proteome</keyword>
<dbReference type="EMBL" id="LR586016">
    <property type="protein sequence ID" value="VIP01204.1"/>
    <property type="molecule type" value="Genomic_DNA"/>
</dbReference>
<dbReference type="InParanoid" id="A0A6C2YIL2"/>
<gene>
    <name evidence="1" type="ORF">GMBLW1_27560</name>
</gene>
<evidence type="ECO:0000313" key="1">
    <source>
        <dbReference type="EMBL" id="VIP01204.1"/>
    </source>
</evidence>
<protein>
    <submittedName>
        <fullName evidence="1">Uncharacterized protein</fullName>
    </submittedName>
</protein>
<dbReference type="Proteomes" id="UP000464378">
    <property type="component" value="Chromosome"/>
</dbReference>
<proteinExistence type="predicted"/>
<dbReference type="AlphaFoldDB" id="A0A6C2YIL2"/>
<accession>A0A6C2YIL2</accession>
<evidence type="ECO:0000313" key="2">
    <source>
        <dbReference type="Proteomes" id="UP000464378"/>
    </source>
</evidence>
<dbReference type="KEGG" id="tim:GMBLW1_27560"/>
<name>A0A6C2YIL2_9BACT</name>
<organism evidence="1">
    <name type="scientific">Tuwongella immobilis</name>
    <dbReference type="NCBI Taxonomy" id="692036"/>
    <lineage>
        <taxon>Bacteria</taxon>
        <taxon>Pseudomonadati</taxon>
        <taxon>Planctomycetota</taxon>
        <taxon>Planctomycetia</taxon>
        <taxon>Gemmatales</taxon>
        <taxon>Gemmataceae</taxon>
        <taxon>Tuwongella</taxon>
    </lineage>
</organism>
<dbReference type="EMBL" id="LR593887">
    <property type="protein sequence ID" value="VTR97834.1"/>
    <property type="molecule type" value="Genomic_DNA"/>
</dbReference>
<reference evidence="1" key="1">
    <citation type="submission" date="2019-04" db="EMBL/GenBank/DDBJ databases">
        <authorList>
            <consortium name="Science for Life Laboratories"/>
        </authorList>
    </citation>
    <scope>NUCLEOTIDE SEQUENCE</scope>
    <source>
        <strain evidence="1">MBLW1</strain>
    </source>
</reference>
<sequence>MSTAAAPQLIEQLQHILQATEQPLAMRAIITQIRRLYPRGTRKAPLPPPPADDAIQAAIAAEVAAKRAFEYPGTAASGPRYSAKQPPSIESVIEARVQDRLAAATADPITPAQLGKPGAREGRPAMDAFNAVLKRLLDGKQLFLVGRDRYSKNAPPAPVWYTTSPNKAEFDKIVRAIERLKTLNISASDILAAVQLKLGVTAAPSAAPSAPSAPTAAPSGAAAAKPAAAPAATTATAPASSAPSKPLPALLKEAYDHLCLFVEFRHKLVHLYRLYHEAKKRYPALTVEDFHNTLWNMSQNREIELRVLNEVHKAEQRELAIYRDHTLYYYVQWI</sequence>